<comment type="caution">
    <text evidence="1">The sequence shown here is derived from an EMBL/GenBank/DDBJ whole genome shotgun (WGS) entry which is preliminary data.</text>
</comment>
<reference evidence="1" key="1">
    <citation type="journal article" date="2015" name="Nature">
        <title>Complex archaea that bridge the gap between prokaryotes and eukaryotes.</title>
        <authorList>
            <person name="Spang A."/>
            <person name="Saw J.H."/>
            <person name="Jorgensen S.L."/>
            <person name="Zaremba-Niedzwiedzka K."/>
            <person name="Martijn J."/>
            <person name="Lind A.E."/>
            <person name="van Eijk R."/>
            <person name="Schleper C."/>
            <person name="Guy L."/>
            <person name="Ettema T.J."/>
        </authorList>
    </citation>
    <scope>NUCLEOTIDE SEQUENCE</scope>
</reference>
<dbReference type="AlphaFoldDB" id="A0A0F9J4E1"/>
<accession>A0A0F9J4E1</accession>
<organism evidence="1">
    <name type="scientific">marine sediment metagenome</name>
    <dbReference type="NCBI Taxonomy" id="412755"/>
    <lineage>
        <taxon>unclassified sequences</taxon>
        <taxon>metagenomes</taxon>
        <taxon>ecological metagenomes</taxon>
    </lineage>
</organism>
<sequence>MSRKIPSAVLNPLGNGMGICLLAMDDCKKAGDMKMYDKWLKLGLKYVNTFLSMPPIEIPSTTESSFDYVGVAV</sequence>
<gene>
    <name evidence="1" type="ORF">LCGC14_1501750</name>
</gene>
<evidence type="ECO:0000313" key="1">
    <source>
        <dbReference type="EMBL" id="KKM64403.1"/>
    </source>
</evidence>
<protein>
    <submittedName>
        <fullName evidence="1">Uncharacterized protein</fullName>
    </submittedName>
</protein>
<proteinExistence type="predicted"/>
<dbReference type="EMBL" id="LAZR01010906">
    <property type="protein sequence ID" value="KKM64403.1"/>
    <property type="molecule type" value="Genomic_DNA"/>
</dbReference>
<name>A0A0F9J4E1_9ZZZZ</name>